<evidence type="ECO:0000313" key="6">
    <source>
        <dbReference type="Proteomes" id="UP001196915"/>
    </source>
</evidence>
<evidence type="ECO:0000256" key="3">
    <source>
        <dbReference type="ARBA" id="ARBA00023172"/>
    </source>
</evidence>
<dbReference type="PANTHER" id="PTHR30349:SF88">
    <property type="entry name" value="BLL1584 PROTEIN"/>
    <property type="match status" value="1"/>
</dbReference>
<dbReference type="Pfam" id="PF00589">
    <property type="entry name" value="Phage_integrase"/>
    <property type="match status" value="1"/>
</dbReference>
<accession>A0AAP2HJZ5</accession>
<protein>
    <submittedName>
        <fullName evidence="5">Tyrosine-type recombinase/integrase</fullName>
    </submittedName>
</protein>
<sequence>MAKAKESIRTKTARAKLAPRRDPYWLQIVKGLHIGYRRTAEGGTWIGRRKGADGRYEFNSFGKVDTYGGMVDEFESASRKVREWADNMAAAVIAQEEKGKPKTVADLCALYVEDRRKESGDSAAYNAERIFKRRIYDRPIASIALDQLTAEDVEGWRDSLVPKGLESDDLRRAKDYANREFTSFKAALNFGYKKNFIKSNEAWKAIGRHKGVSKGRKGWLKADERNRLLDAMPDDLRMLAKALLLTGARPGELMKADIADYDRASGMLTVINNKGKHTDSSKKYREVALSNHARELFEQAIGSRKLGPIFIRAKDSKRWTALNYAKPFRQARKDAKLPHAVMYSFRHSYISEMLSQGVDIFLVAKLTGTSSKMIDATYGHLTLRTAEAINRVSLL</sequence>
<dbReference type="GO" id="GO:0006310">
    <property type="term" value="P:DNA recombination"/>
    <property type="evidence" value="ECO:0007669"/>
    <property type="project" value="UniProtKB-KW"/>
</dbReference>
<gene>
    <name evidence="5" type="ORF">KTE52_14465</name>
</gene>
<dbReference type="InterPro" id="IPR013762">
    <property type="entry name" value="Integrase-like_cat_sf"/>
</dbReference>
<name>A0AAP2HJZ5_9BURK</name>
<organism evidence="5 6">
    <name type="scientific">Burkholderia multivorans</name>
    <dbReference type="NCBI Taxonomy" id="87883"/>
    <lineage>
        <taxon>Bacteria</taxon>
        <taxon>Pseudomonadati</taxon>
        <taxon>Pseudomonadota</taxon>
        <taxon>Betaproteobacteria</taxon>
        <taxon>Burkholderiales</taxon>
        <taxon>Burkholderiaceae</taxon>
        <taxon>Burkholderia</taxon>
        <taxon>Burkholderia cepacia complex</taxon>
    </lineage>
</organism>
<dbReference type="InterPro" id="IPR011010">
    <property type="entry name" value="DNA_brk_join_enz"/>
</dbReference>
<dbReference type="RefSeq" id="WP_176157016.1">
    <property type="nucleotide sequence ID" value="NZ_CADFGQ010000001.1"/>
</dbReference>
<dbReference type="GO" id="GO:0003677">
    <property type="term" value="F:DNA binding"/>
    <property type="evidence" value="ECO:0007669"/>
    <property type="project" value="UniProtKB-KW"/>
</dbReference>
<dbReference type="Gene3D" id="1.10.443.10">
    <property type="entry name" value="Intergrase catalytic core"/>
    <property type="match status" value="1"/>
</dbReference>
<dbReference type="InterPro" id="IPR050090">
    <property type="entry name" value="Tyrosine_recombinase_XerCD"/>
</dbReference>
<dbReference type="Gene3D" id="1.10.150.130">
    <property type="match status" value="1"/>
</dbReference>
<proteinExistence type="predicted"/>
<dbReference type="Proteomes" id="UP001196915">
    <property type="component" value="Unassembled WGS sequence"/>
</dbReference>
<dbReference type="SUPFAM" id="SSF56349">
    <property type="entry name" value="DNA breaking-rejoining enzymes"/>
    <property type="match status" value="1"/>
</dbReference>
<dbReference type="AlphaFoldDB" id="A0AAP2HJZ5"/>
<evidence type="ECO:0000256" key="1">
    <source>
        <dbReference type="ARBA" id="ARBA00022908"/>
    </source>
</evidence>
<keyword evidence="1" id="KW-0229">DNA integration</keyword>
<dbReference type="PROSITE" id="PS51898">
    <property type="entry name" value="TYR_RECOMBINASE"/>
    <property type="match status" value="1"/>
</dbReference>
<comment type="caution">
    <text evidence="5">The sequence shown here is derived from an EMBL/GenBank/DDBJ whole genome shotgun (WGS) entry which is preliminary data.</text>
</comment>
<dbReference type="PANTHER" id="PTHR30349">
    <property type="entry name" value="PHAGE INTEGRASE-RELATED"/>
    <property type="match status" value="1"/>
</dbReference>
<evidence type="ECO:0000256" key="2">
    <source>
        <dbReference type="ARBA" id="ARBA00023125"/>
    </source>
</evidence>
<feature type="domain" description="Tyr recombinase" evidence="4">
    <location>
        <begin position="215"/>
        <end position="391"/>
    </location>
</feature>
<evidence type="ECO:0000259" key="4">
    <source>
        <dbReference type="PROSITE" id="PS51898"/>
    </source>
</evidence>
<dbReference type="InterPro" id="IPR002104">
    <property type="entry name" value="Integrase_catalytic"/>
</dbReference>
<evidence type="ECO:0000313" key="5">
    <source>
        <dbReference type="EMBL" id="MBU9357534.1"/>
    </source>
</evidence>
<dbReference type="InterPro" id="IPR010998">
    <property type="entry name" value="Integrase_recombinase_N"/>
</dbReference>
<keyword evidence="2" id="KW-0238">DNA-binding</keyword>
<dbReference type="GO" id="GO:0015074">
    <property type="term" value="P:DNA integration"/>
    <property type="evidence" value="ECO:0007669"/>
    <property type="project" value="UniProtKB-KW"/>
</dbReference>
<reference evidence="5" key="1">
    <citation type="submission" date="2021-06" db="EMBL/GenBank/DDBJ databases">
        <title>A collection of bacterial strains from the Burkholderia cepacia Research Laboratory and Repository.</title>
        <authorList>
            <person name="Lipuma J."/>
            <person name="Spilker T."/>
        </authorList>
    </citation>
    <scope>NUCLEOTIDE SEQUENCE</scope>
    <source>
        <strain evidence="5">AU37435</strain>
    </source>
</reference>
<keyword evidence="3" id="KW-0233">DNA recombination</keyword>
<dbReference type="EMBL" id="JAHPMX010000006">
    <property type="protein sequence ID" value="MBU9357534.1"/>
    <property type="molecule type" value="Genomic_DNA"/>
</dbReference>